<dbReference type="HOGENOM" id="CLU_029307_8_0_1"/>
<dbReference type="Proteomes" id="UP000011115">
    <property type="component" value="Unassembled WGS sequence"/>
</dbReference>
<dbReference type="PANTHER" id="PTHR33180">
    <property type="entry name" value="PHOTOSYSTEM II CP43 REACTION CENTER PROTEIN"/>
    <property type="match status" value="1"/>
</dbReference>
<feature type="compositionally biased region" description="Basic and acidic residues" evidence="1">
    <location>
        <begin position="81"/>
        <end position="110"/>
    </location>
</feature>
<evidence type="ECO:0000313" key="2">
    <source>
        <dbReference type="EnsemblPlants" id="PGSC0003DMT400087209"/>
    </source>
</evidence>
<dbReference type="InParanoid" id="M1DDD1"/>
<evidence type="ECO:0000313" key="3">
    <source>
        <dbReference type="Proteomes" id="UP000011115"/>
    </source>
</evidence>
<dbReference type="AlphaFoldDB" id="M1DDD1"/>
<reference evidence="2" key="2">
    <citation type="submission" date="2015-06" db="UniProtKB">
        <authorList>
            <consortium name="EnsemblPlants"/>
        </authorList>
    </citation>
    <scope>IDENTIFICATION</scope>
    <source>
        <strain evidence="2">DM1-3 516 R44</strain>
    </source>
</reference>
<accession>M1DDD1</accession>
<name>M1DDD1_SOLTU</name>
<protein>
    <submittedName>
        <fullName evidence="2">Uncharacterized protein</fullName>
    </submittedName>
</protein>
<feature type="region of interest" description="Disordered" evidence="1">
    <location>
        <begin position="40"/>
        <end position="146"/>
    </location>
</feature>
<dbReference type="EnsemblPlants" id="PGSC0003DMT400087209">
    <property type="protein sequence ID" value="PGSC0003DMT400087209"/>
    <property type="gene ID" value="PGSC0003DMG400036780"/>
</dbReference>
<evidence type="ECO:0000256" key="1">
    <source>
        <dbReference type="SAM" id="MobiDB-lite"/>
    </source>
</evidence>
<dbReference type="PaxDb" id="4113-PGSC0003DMT400087209"/>
<reference evidence="3" key="1">
    <citation type="journal article" date="2011" name="Nature">
        <title>Genome sequence and analysis of the tuber crop potato.</title>
        <authorList>
            <consortium name="The Potato Genome Sequencing Consortium"/>
        </authorList>
    </citation>
    <scope>NUCLEOTIDE SEQUENCE [LARGE SCALE GENOMIC DNA]</scope>
    <source>
        <strain evidence="3">cv. DM1-3 516 R44</strain>
    </source>
</reference>
<organism evidence="2 3">
    <name type="scientific">Solanum tuberosum</name>
    <name type="common">Potato</name>
    <dbReference type="NCBI Taxonomy" id="4113"/>
    <lineage>
        <taxon>Eukaryota</taxon>
        <taxon>Viridiplantae</taxon>
        <taxon>Streptophyta</taxon>
        <taxon>Embryophyta</taxon>
        <taxon>Tracheophyta</taxon>
        <taxon>Spermatophyta</taxon>
        <taxon>Magnoliopsida</taxon>
        <taxon>eudicotyledons</taxon>
        <taxon>Gunneridae</taxon>
        <taxon>Pentapetalae</taxon>
        <taxon>asterids</taxon>
        <taxon>lamiids</taxon>
        <taxon>Solanales</taxon>
        <taxon>Solanaceae</taxon>
        <taxon>Solanoideae</taxon>
        <taxon>Solaneae</taxon>
        <taxon>Solanum</taxon>
    </lineage>
</organism>
<feature type="compositionally biased region" description="Pro residues" evidence="1">
    <location>
        <begin position="123"/>
        <end position="146"/>
    </location>
</feature>
<dbReference type="PANTHER" id="PTHR33180:SF31">
    <property type="entry name" value="POLYPROTEIN PROTEIN"/>
    <property type="match status" value="1"/>
</dbReference>
<keyword evidence="3" id="KW-1185">Reference proteome</keyword>
<proteinExistence type="predicted"/>
<dbReference type="Gramene" id="PGSC0003DMT400087209">
    <property type="protein sequence ID" value="PGSC0003DMT400087209"/>
    <property type="gene ID" value="PGSC0003DMG400036780"/>
</dbReference>
<sequence>MPKITESTRPLTKSFLYRPLSTPLSSFALDLSVDMVQTNLDTPPQKKARAITINEGGSNPPKKRRQELPPGDKGKRKKHISERVDVDTRFDLSEPKDEQPLISRRNELRARSQPTPTRVPSVVTPPAPESVPAQAPPVTPALPVVPPPRLLNRLKGDGLRTILEEKAFST</sequence>